<name>A0A8R7ULE6_TRIUA</name>
<reference evidence="9" key="1">
    <citation type="journal article" date="2013" name="Nature">
        <title>Draft genome of the wheat A-genome progenitor Triticum urartu.</title>
        <authorList>
            <person name="Ling H.Q."/>
            <person name="Zhao S."/>
            <person name="Liu D."/>
            <person name="Wang J."/>
            <person name="Sun H."/>
            <person name="Zhang C."/>
            <person name="Fan H."/>
            <person name="Li D."/>
            <person name="Dong L."/>
            <person name="Tao Y."/>
            <person name="Gao C."/>
            <person name="Wu H."/>
            <person name="Li Y."/>
            <person name="Cui Y."/>
            <person name="Guo X."/>
            <person name="Zheng S."/>
            <person name="Wang B."/>
            <person name="Yu K."/>
            <person name="Liang Q."/>
            <person name="Yang W."/>
            <person name="Lou X."/>
            <person name="Chen J."/>
            <person name="Feng M."/>
            <person name="Jian J."/>
            <person name="Zhang X."/>
            <person name="Luo G."/>
            <person name="Jiang Y."/>
            <person name="Liu J."/>
            <person name="Wang Z."/>
            <person name="Sha Y."/>
            <person name="Zhang B."/>
            <person name="Wu H."/>
            <person name="Tang D."/>
            <person name="Shen Q."/>
            <person name="Xue P."/>
            <person name="Zou S."/>
            <person name="Wang X."/>
            <person name="Liu X."/>
            <person name="Wang F."/>
            <person name="Yang Y."/>
            <person name="An X."/>
            <person name="Dong Z."/>
            <person name="Zhang K."/>
            <person name="Zhang X."/>
            <person name="Luo M.C."/>
            <person name="Dvorak J."/>
            <person name="Tong Y."/>
            <person name="Wang J."/>
            <person name="Yang H."/>
            <person name="Li Z."/>
            <person name="Wang D."/>
            <person name="Zhang A."/>
            <person name="Wang J."/>
        </authorList>
    </citation>
    <scope>NUCLEOTIDE SEQUENCE</scope>
    <source>
        <strain evidence="9">cv. G1812</strain>
    </source>
</reference>
<organism evidence="8 9">
    <name type="scientific">Triticum urartu</name>
    <name type="common">Red wild einkorn</name>
    <name type="synonym">Crithodium urartu</name>
    <dbReference type="NCBI Taxonomy" id="4572"/>
    <lineage>
        <taxon>Eukaryota</taxon>
        <taxon>Viridiplantae</taxon>
        <taxon>Streptophyta</taxon>
        <taxon>Embryophyta</taxon>
        <taxon>Tracheophyta</taxon>
        <taxon>Spermatophyta</taxon>
        <taxon>Magnoliopsida</taxon>
        <taxon>Liliopsida</taxon>
        <taxon>Poales</taxon>
        <taxon>Poaceae</taxon>
        <taxon>BOP clade</taxon>
        <taxon>Pooideae</taxon>
        <taxon>Triticodae</taxon>
        <taxon>Triticeae</taxon>
        <taxon>Triticinae</taxon>
        <taxon>Triticum</taxon>
    </lineage>
</organism>
<dbReference type="InterPro" id="IPR022031">
    <property type="entry name" value="Rif1_N"/>
</dbReference>
<evidence type="ECO:0000313" key="8">
    <source>
        <dbReference type="EnsemblPlants" id="TuG1812G0500003630.01.T01"/>
    </source>
</evidence>
<keyword evidence="5" id="KW-0539">Nucleus</keyword>
<dbReference type="Pfam" id="PF12231">
    <property type="entry name" value="Rif1_N"/>
    <property type="match status" value="1"/>
</dbReference>
<dbReference type="PANTHER" id="PTHR22928">
    <property type="entry name" value="TELOMERE-ASSOCIATED PROTEIN RIF1"/>
    <property type="match status" value="1"/>
</dbReference>
<evidence type="ECO:0000256" key="5">
    <source>
        <dbReference type="ARBA" id="ARBA00023242"/>
    </source>
</evidence>
<evidence type="ECO:0000256" key="1">
    <source>
        <dbReference type="ARBA" id="ARBA00004123"/>
    </source>
</evidence>
<feature type="domain" description="Telomere-associated protein Rif1 N-terminal" evidence="7">
    <location>
        <begin position="86"/>
        <end position="379"/>
    </location>
</feature>
<dbReference type="PANTHER" id="PTHR22928:SF3">
    <property type="entry name" value="TELOMERE-ASSOCIATED PROTEIN RIF1"/>
    <property type="match status" value="1"/>
</dbReference>
<keyword evidence="6" id="KW-0131">Cell cycle</keyword>
<dbReference type="EnsemblPlants" id="TuG1812G0500003630.01.T01">
    <property type="protein sequence ID" value="TuG1812G0500003630.01.T01"/>
    <property type="gene ID" value="TuG1812G0500003630.01"/>
</dbReference>
<keyword evidence="9" id="KW-1185">Reference proteome</keyword>
<dbReference type="OrthoDB" id="5399929at2759"/>
<evidence type="ECO:0000313" key="9">
    <source>
        <dbReference type="Proteomes" id="UP000015106"/>
    </source>
</evidence>
<evidence type="ECO:0000256" key="3">
    <source>
        <dbReference type="ARBA" id="ARBA00022454"/>
    </source>
</evidence>
<dbReference type="AlphaFoldDB" id="A0A8R7ULE6"/>
<dbReference type="Gene3D" id="1.25.10.10">
    <property type="entry name" value="Leucine-rich Repeat Variant"/>
    <property type="match status" value="1"/>
</dbReference>
<dbReference type="GO" id="GO:0000781">
    <property type="term" value="C:chromosome, telomeric region"/>
    <property type="evidence" value="ECO:0007669"/>
    <property type="project" value="UniProtKB-SubCell"/>
</dbReference>
<keyword evidence="4" id="KW-0779">Telomere</keyword>
<proteinExistence type="predicted"/>
<reference evidence="8" key="2">
    <citation type="submission" date="2018-03" db="EMBL/GenBank/DDBJ databases">
        <title>The Triticum urartu genome reveals the dynamic nature of wheat genome evolution.</title>
        <authorList>
            <person name="Ling H."/>
            <person name="Ma B."/>
            <person name="Shi X."/>
            <person name="Liu H."/>
            <person name="Dong L."/>
            <person name="Sun H."/>
            <person name="Cao Y."/>
            <person name="Gao Q."/>
            <person name="Zheng S."/>
            <person name="Li Y."/>
            <person name="Yu Y."/>
            <person name="Du H."/>
            <person name="Qi M."/>
            <person name="Li Y."/>
            <person name="Yu H."/>
            <person name="Cui Y."/>
            <person name="Wang N."/>
            <person name="Chen C."/>
            <person name="Wu H."/>
            <person name="Zhao Y."/>
            <person name="Zhang J."/>
            <person name="Li Y."/>
            <person name="Zhou W."/>
            <person name="Zhang B."/>
            <person name="Hu W."/>
            <person name="Eijk M."/>
            <person name="Tang J."/>
            <person name="Witsenboer H."/>
            <person name="Zhao S."/>
            <person name="Li Z."/>
            <person name="Zhang A."/>
            <person name="Wang D."/>
            <person name="Liang C."/>
        </authorList>
    </citation>
    <scope>NUCLEOTIDE SEQUENCE [LARGE SCALE GENOMIC DNA]</scope>
    <source>
        <strain evidence="8">cv. G1812</strain>
    </source>
</reference>
<evidence type="ECO:0000256" key="2">
    <source>
        <dbReference type="ARBA" id="ARBA00004574"/>
    </source>
</evidence>
<dbReference type="InterPro" id="IPR016024">
    <property type="entry name" value="ARM-type_fold"/>
</dbReference>
<comment type="subcellular location">
    <subcellularLocation>
        <location evidence="2">Chromosome</location>
        <location evidence="2">Telomere</location>
    </subcellularLocation>
    <subcellularLocation>
        <location evidence="1">Nucleus</location>
    </subcellularLocation>
</comment>
<dbReference type="Gramene" id="TuG1812G0500003630.01.T01">
    <property type="protein sequence ID" value="TuG1812G0500003630.01.T01"/>
    <property type="gene ID" value="TuG1812G0500003630.01"/>
</dbReference>
<dbReference type="SUPFAM" id="SSF48371">
    <property type="entry name" value="ARM repeat"/>
    <property type="match status" value="1"/>
</dbReference>
<gene>
    <name evidence="8" type="primary">LOC125520277</name>
</gene>
<keyword evidence="3" id="KW-0158">Chromosome</keyword>
<dbReference type="Proteomes" id="UP000015106">
    <property type="component" value="Chromosome 5"/>
</dbReference>
<evidence type="ECO:0000259" key="7">
    <source>
        <dbReference type="Pfam" id="PF12231"/>
    </source>
</evidence>
<dbReference type="RefSeq" id="XP_048541114.1">
    <property type="nucleotide sequence ID" value="XM_048685157.1"/>
</dbReference>
<reference evidence="8" key="3">
    <citation type="submission" date="2022-06" db="UniProtKB">
        <authorList>
            <consortium name="EnsemblPlants"/>
        </authorList>
    </citation>
    <scope>IDENTIFICATION</scope>
</reference>
<protein>
    <recommendedName>
        <fullName evidence="7">Telomere-associated protein Rif1 N-terminal domain-containing protein</fullName>
    </recommendedName>
</protein>
<evidence type="ECO:0000256" key="6">
    <source>
        <dbReference type="ARBA" id="ARBA00023306"/>
    </source>
</evidence>
<dbReference type="KEGG" id="tua:125520277"/>
<accession>A0A8R7ULE6</accession>
<dbReference type="GeneID" id="125520277"/>
<dbReference type="GO" id="GO:0000723">
    <property type="term" value="P:telomere maintenance"/>
    <property type="evidence" value="ECO:0007669"/>
    <property type="project" value="TreeGrafter"/>
</dbReference>
<evidence type="ECO:0000256" key="4">
    <source>
        <dbReference type="ARBA" id="ARBA00022895"/>
    </source>
</evidence>
<dbReference type="GO" id="GO:0005634">
    <property type="term" value="C:nucleus"/>
    <property type="evidence" value="ECO:0007669"/>
    <property type="project" value="UniProtKB-SubCell"/>
</dbReference>
<dbReference type="InterPro" id="IPR011989">
    <property type="entry name" value="ARM-like"/>
</dbReference>
<sequence length="1146" mass="127105">MRTRFPCCVGVIPVTSIRISSDAKFPKSSSLSRLLRTMPPPSVARQVAEIAAEPDRAAAYARLLHLQRACADDPSAAADLAAASPSALLPLLLRDAAEDDEAVAASALKCLGFALYHPVLVSTIPGQLAQLVLATLVRLVMTTKMKAICNLAVWCISVQQLEASVVEDGVTPLLNAIVYALDNPFGSLSTTFEAVQATMKLASQYPKGMRDQSSIWVPPIYRRLLSADKPERDMSERCLIKVSSVILPPQSPLSKEVALDLEQKLLSSVLDMLNDPSKKIQAVKSWGWFISLLGARAASTRPLLNKMLKVPEQLFTDPDPQVQITTMVTWTNLVDAFFGPQALENMDQGTVMSPIEPRAHASAQMKKIRLIMMPLCGVLSRSHNIALSSSCLSTWHYLLYKLGDSINHLSILEAAFGPVLKIIFSTRLDNQNKPLWSFCINLFHDFISVRVRHLISPEDNVCVPLNQNLLSQTCTHLKVLFDVHQIKWLPWDVTSFDFQLEILGSIVNPELLHNMTADMAVTIMDSTTQTFRLLLQGVRVQCNSKLADDNAMICITKACKFVKEVFLDMVGKQKSNSSTLLVQFCLQFVKCTVEELDNSLLASGKYELCLDIEQIKEIEYAECSPKLSHPRIRPLAYLELVSPAVYLTALSLSIVAQFTGELSPGDAEQLASIICPPDLLGNFHVVVAFLYMQIMRPVDSRLRIKWLVVWNKVSKRLNEQMMSYLKVGCGASGHDVLCQFFCYPFFALVSPGSISAHWNAENSSEGYLNMTQDLEVELVIEVYRSFCTNSSYCSEPAYMVFLEHFFEYLIHIIDENMSPIQANLKYCLEKKFKNITILSVLGNVVIGLLENAQIFTYANKEIEVTTNEEPAGSKGPNLMLTCLKLGNRFMKLSGLAFKENPAARHQVTSRYFSSLSDFVGHLTSMKDILLLFEIIGDQFTEWLTLSSTSCGIIHQGETIDQLEKLWLNTVTCLTTSRLISDCSFLGKHHLLLQVAVDHPHGPISAATTAIWRSPGSSNAGLRHAGRRSVSKADELSLDRSGKDHNCASDAERAFVLEELNISRMSVAPMLLGRGTGTSNTTDRAPKNRESLRVSAGLGRKRLKIMRYSGKGKGPGKVTDASFSPGWAEGEVCRKPELILEMLKRKR</sequence>